<dbReference type="InterPro" id="IPR014710">
    <property type="entry name" value="RmlC-like_jellyroll"/>
</dbReference>
<dbReference type="EMBL" id="FUYL01000011">
    <property type="protein sequence ID" value="SKB79991.1"/>
    <property type="molecule type" value="Genomic_DNA"/>
</dbReference>
<accession>A0A1T5E7Y2</accession>
<evidence type="ECO:0008006" key="3">
    <source>
        <dbReference type="Google" id="ProtNLM"/>
    </source>
</evidence>
<keyword evidence="2" id="KW-1185">Reference proteome</keyword>
<reference evidence="2" key="1">
    <citation type="submission" date="2017-02" db="EMBL/GenBank/DDBJ databases">
        <authorList>
            <person name="Varghese N."/>
            <person name="Submissions S."/>
        </authorList>
    </citation>
    <scope>NUCLEOTIDE SEQUENCE [LARGE SCALE GENOMIC DNA]</scope>
    <source>
        <strain evidence="2">DSM 23546</strain>
    </source>
</reference>
<evidence type="ECO:0000313" key="2">
    <source>
        <dbReference type="Proteomes" id="UP000190339"/>
    </source>
</evidence>
<dbReference type="Gene3D" id="2.60.120.10">
    <property type="entry name" value="Jelly Rolls"/>
    <property type="match status" value="1"/>
</dbReference>
<dbReference type="STRING" id="561365.SAMN05660866_03371"/>
<dbReference type="SUPFAM" id="SSF51182">
    <property type="entry name" value="RmlC-like cupins"/>
    <property type="match status" value="1"/>
</dbReference>
<dbReference type="OrthoDB" id="9794443at2"/>
<evidence type="ECO:0000313" key="1">
    <source>
        <dbReference type="EMBL" id="SKB79991.1"/>
    </source>
</evidence>
<dbReference type="NCBIfam" id="NF038084">
    <property type="entry name" value="DHCW_cupin"/>
    <property type="match status" value="1"/>
</dbReference>
<proteinExistence type="predicted"/>
<protein>
    <recommendedName>
        <fullName evidence="3">DHCW motif cupin fold protein</fullName>
    </recommendedName>
</protein>
<dbReference type="Proteomes" id="UP000190339">
    <property type="component" value="Unassembled WGS sequence"/>
</dbReference>
<dbReference type="AlphaFoldDB" id="A0A1T5E7Y2"/>
<sequence length="117" mass="13541">MTNKNIPFQSIDWTKVQKTEHMGETGIAYWQTTQFNGLRIRMVEYSKDYFANHWCEKGHIVQCLEGTFVSELKNGEKVTLTKGMTYVVSDEFSSHRSITKDGVKLLIIDGDFLKKNE</sequence>
<dbReference type="InterPro" id="IPR047713">
    <property type="entry name" value="DHCW_cupin"/>
</dbReference>
<name>A0A1T5E7Y2_9FLAO</name>
<dbReference type="InterPro" id="IPR011051">
    <property type="entry name" value="RmlC_Cupin_sf"/>
</dbReference>
<organism evidence="1 2">
    <name type="scientific">Maribacter arcticus</name>
    <dbReference type="NCBI Taxonomy" id="561365"/>
    <lineage>
        <taxon>Bacteria</taxon>
        <taxon>Pseudomonadati</taxon>
        <taxon>Bacteroidota</taxon>
        <taxon>Flavobacteriia</taxon>
        <taxon>Flavobacteriales</taxon>
        <taxon>Flavobacteriaceae</taxon>
        <taxon>Maribacter</taxon>
    </lineage>
</organism>
<gene>
    <name evidence="1" type="ORF">SAMN05660866_03371</name>
</gene>